<gene>
    <name evidence="1" type="ORF">DPEC_G00206610</name>
</gene>
<dbReference type="Proteomes" id="UP001157502">
    <property type="component" value="Chromosome 17"/>
</dbReference>
<accession>A0ACC2G4C5</accession>
<comment type="caution">
    <text evidence="1">The sequence shown here is derived from an EMBL/GenBank/DDBJ whole genome shotgun (WGS) entry which is preliminary data.</text>
</comment>
<proteinExistence type="predicted"/>
<organism evidence="1 2">
    <name type="scientific">Dallia pectoralis</name>
    <name type="common">Alaska blackfish</name>
    <dbReference type="NCBI Taxonomy" id="75939"/>
    <lineage>
        <taxon>Eukaryota</taxon>
        <taxon>Metazoa</taxon>
        <taxon>Chordata</taxon>
        <taxon>Craniata</taxon>
        <taxon>Vertebrata</taxon>
        <taxon>Euteleostomi</taxon>
        <taxon>Actinopterygii</taxon>
        <taxon>Neopterygii</taxon>
        <taxon>Teleostei</taxon>
        <taxon>Protacanthopterygii</taxon>
        <taxon>Esociformes</taxon>
        <taxon>Umbridae</taxon>
        <taxon>Dallia</taxon>
    </lineage>
</organism>
<reference evidence="1" key="1">
    <citation type="submission" date="2021-05" db="EMBL/GenBank/DDBJ databases">
        <authorList>
            <person name="Pan Q."/>
            <person name="Jouanno E."/>
            <person name="Zahm M."/>
            <person name="Klopp C."/>
            <person name="Cabau C."/>
            <person name="Louis A."/>
            <person name="Berthelot C."/>
            <person name="Parey E."/>
            <person name="Roest Crollius H."/>
            <person name="Montfort J."/>
            <person name="Robinson-Rechavi M."/>
            <person name="Bouchez O."/>
            <person name="Lampietro C."/>
            <person name="Lopez Roques C."/>
            <person name="Donnadieu C."/>
            <person name="Postlethwait J."/>
            <person name="Bobe J."/>
            <person name="Dillon D."/>
            <person name="Chandos A."/>
            <person name="von Hippel F."/>
            <person name="Guiguen Y."/>
        </authorList>
    </citation>
    <scope>NUCLEOTIDE SEQUENCE</scope>
    <source>
        <strain evidence="1">YG-Jan2019</strain>
    </source>
</reference>
<evidence type="ECO:0000313" key="1">
    <source>
        <dbReference type="EMBL" id="KAJ7998603.1"/>
    </source>
</evidence>
<keyword evidence="2" id="KW-1185">Reference proteome</keyword>
<sequence length="64" mass="7192">MAYAVTALPAEIVSNLYKAADKVSDRSRQKGLHYASEGYIQDIQVKRKEQGIQRDKSIPVTVKK</sequence>
<protein>
    <submittedName>
        <fullName evidence="1">Uncharacterized protein</fullName>
    </submittedName>
</protein>
<evidence type="ECO:0000313" key="2">
    <source>
        <dbReference type="Proteomes" id="UP001157502"/>
    </source>
</evidence>
<name>A0ACC2G4C5_DALPE</name>
<dbReference type="EMBL" id="CM055744">
    <property type="protein sequence ID" value="KAJ7998603.1"/>
    <property type="molecule type" value="Genomic_DNA"/>
</dbReference>